<evidence type="ECO:0000256" key="8">
    <source>
        <dbReference type="ARBA" id="ARBA00022958"/>
    </source>
</evidence>
<evidence type="ECO:0000313" key="13">
    <source>
        <dbReference type="EMBL" id="SFV58260.1"/>
    </source>
</evidence>
<dbReference type="PANTHER" id="PTHR32024">
    <property type="entry name" value="TRK SYSTEM POTASSIUM UPTAKE PROTEIN TRKG-RELATED"/>
    <property type="match status" value="1"/>
</dbReference>
<organism evidence="13">
    <name type="scientific">hydrothermal vent metagenome</name>
    <dbReference type="NCBI Taxonomy" id="652676"/>
    <lineage>
        <taxon>unclassified sequences</taxon>
        <taxon>metagenomes</taxon>
        <taxon>ecological metagenomes</taxon>
    </lineage>
</organism>
<keyword evidence="9 12" id="KW-1133">Transmembrane helix</keyword>
<feature type="transmembrane region" description="Helical" evidence="12">
    <location>
        <begin position="327"/>
        <end position="346"/>
    </location>
</feature>
<dbReference type="GO" id="GO:0005886">
    <property type="term" value="C:plasma membrane"/>
    <property type="evidence" value="ECO:0007669"/>
    <property type="project" value="UniProtKB-SubCell"/>
</dbReference>
<keyword evidence="7 12" id="KW-0812">Transmembrane</keyword>
<evidence type="ECO:0000256" key="6">
    <source>
        <dbReference type="ARBA" id="ARBA00022538"/>
    </source>
</evidence>
<evidence type="ECO:0000256" key="7">
    <source>
        <dbReference type="ARBA" id="ARBA00022692"/>
    </source>
</evidence>
<dbReference type="InterPro" id="IPR004772">
    <property type="entry name" value="TrkH"/>
</dbReference>
<feature type="transmembrane region" description="Helical" evidence="12">
    <location>
        <begin position="41"/>
        <end position="59"/>
    </location>
</feature>
<dbReference type="InterPro" id="IPR003445">
    <property type="entry name" value="Cat_transpt"/>
</dbReference>
<evidence type="ECO:0000256" key="1">
    <source>
        <dbReference type="ARBA" id="ARBA00004429"/>
    </source>
</evidence>
<proteinExistence type="inferred from homology"/>
<feature type="transmembrane region" description="Helical" evidence="12">
    <location>
        <begin position="12"/>
        <end position="35"/>
    </location>
</feature>
<evidence type="ECO:0000256" key="10">
    <source>
        <dbReference type="ARBA" id="ARBA00023065"/>
    </source>
</evidence>
<keyword evidence="10" id="KW-0406">Ion transport</keyword>
<dbReference type="AlphaFoldDB" id="A0A1W1BXD1"/>
<evidence type="ECO:0000256" key="3">
    <source>
        <dbReference type="ARBA" id="ARBA00022448"/>
    </source>
</evidence>
<dbReference type="PIRSF" id="PIRSF006247">
    <property type="entry name" value="TrkH"/>
    <property type="match status" value="1"/>
</dbReference>
<name>A0A1W1BXD1_9ZZZZ</name>
<dbReference type="PANTHER" id="PTHR32024:SF2">
    <property type="entry name" value="TRK SYSTEM POTASSIUM UPTAKE PROTEIN TRKG-RELATED"/>
    <property type="match status" value="1"/>
</dbReference>
<feature type="transmembrane region" description="Helical" evidence="12">
    <location>
        <begin position="136"/>
        <end position="162"/>
    </location>
</feature>
<keyword evidence="4" id="KW-1003">Cell membrane</keyword>
<dbReference type="GO" id="GO:0015379">
    <property type="term" value="F:potassium:chloride symporter activity"/>
    <property type="evidence" value="ECO:0007669"/>
    <property type="project" value="InterPro"/>
</dbReference>
<keyword evidence="11 12" id="KW-0472">Membrane</keyword>
<feature type="transmembrane region" description="Helical" evidence="12">
    <location>
        <begin position="237"/>
        <end position="261"/>
    </location>
</feature>
<keyword evidence="3" id="KW-0813">Transport</keyword>
<feature type="transmembrane region" description="Helical" evidence="12">
    <location>
        <begin position="273"/>
        <end position="293"/>
    </location>
</feature>
<dbReference type="Pfam" id="PF02386">
    <property type="entry name" value="TrkH"/>
    <property type="match status" value="1"/>
</dbReference>
<protein>
    <submittedName>
        <fullName evidence="13">Potassium uptake protein TrkH</fullName>
    </submittedName>
</protein>
<feature type="transmembrane region" description="Helical" evidence="12">
    <location>
        <begin position="422"/>
        <end position="444"/>
    </location>
</feature>
<evidence type="ECO:0000256" key="2">
    <source>
        <dbReference type="ARBA" id="ARBA00009137"/>
    </source>
</evidence>
<reference evidence="13" key="1">
    <citation type="submission" date="2016-10" db="EMBL/GenBank/DDBJ databases">
        <authorList>
            <person name="de Groot N.N."/>
        </authorList>
    </citation>
    <scope>NUCLEOTIDE SEQUENCE</scope>
</reference>
<comment type="subcellular location">
    <subcellularLocation>
        <location evidence="1">Cell inner membrane</location>
        <topology evidence="1">Multi-pass membrane protein</topology>
    </subcellularLocation>
</comment>
<evidence type="ECO:0000256" key="11">
    <source>
        <dbReference type="ARBA" id="ARBA00023136"/>
    </source>
</evidence>
<keyword evidence="6" id="KW-0633">Potassium transport</keyword>
<evidence type="ECO:0000256" key="5">
    <source>
        <dbReference type="ARBA" id="ARBA00022519"/>
    </source>
</evidence>
<comment type="similarity">
    <text evidence="2">Belongs to the TrkH potassium transport family.</text>
</comment>
<accession>A0A1W1BXD1</accession>
<keyword evidence="5" id="KW-0997">Cell inner membrane</keyword>
<evidence type="ECO:0000256" key="12">
    <source>
        <dbReference type="SAM" id="Phobius"/>
    </source>
</evidence>
<sequence length="484" mass="53301">MDIHALKNIGKFVSVIGVALSLFLFTAIIVGWIYHENMRDFLYFDFGLFGFNALIFFLLRRHTMKLSIKGGILSVNLIWVLLGVAGAIPFVLYTGISPADAFFESVSGFTTTGATVFSDIESLPKSILYLRSLTHWLGGMGIIVLGVGLFSLINPSGSMALFKAESTGIKMEKITPKVKDTAIRLWGIYLLFTLVDAVALKLAGMTVFDAINHAFSTISTGGFSTKNSSLGYYKSPWIIWITTFFMIISGINFLAHLKLLSTGKLDGYKREEVLWYLAIFVILSLLLGSIDIFVDYDSYFHALTHSFFTIASVLTTTGFATLDYSQWGHIAISIIFVAMLVGGNAGSTAGGVKVIRYIVLFKNIRLQFKQTLHPSAILNVFIDGQKTSSQIISSTTGFIFLFVMTNMLVTLYLFARGFDAMTAVSTALATVGNIGPGFALTGPADNYAFFSSTDKMILSAAMIIGRLEFYTVFLLFSRSFWKKF</sequence>
<feature type="transmembrane region" description="Helical" evidence="12">
    <location>
        <begin position="299"/>
        <end position="320"/>
    </location>
</feature>
<dbReference type="EMBL" id="FPHD01000048">
    <property type="protein sequence ID" value="SFV58260.1"/>
    <property type="molecule type" value="Genomic_DNA"/>
</dbReference>
<feature type="transmembrane region" description="Helical" evidence="12">
    <location>
        <begin position="391"/>
        <end position="415"/>
    </location>
</feature>
<keyword evidence="8" id="KW-0630">Potassium</keyword>
<evidence type="ECO:0000256" key="4">
    <source>
        <dbReference type="ARBA" id="ARBA00022475"/>
    </source>
</evidence>
<evidence type="ECO:0000256" key="9">
    <source>
        <dbReference type="ARBA" id="ARBA00022989"/>
    </source>
</evidence>
<feature type="transmembrane region" description="Helical" evidence="12">
    <location>
        <begin position="456"/>
        <end position="476"/>
    </location>
</feature>
<feature type="transmembrane region" description="Helical" evidence="12">
    <location>
        <begin position="183"/>
        <end position="203"/>
    </location>
</feature>
<feature type="transmembrane region" description="Helical" evidence="12">
    <location>
        <begin position="71"/>
        <end position="96"/>
    </location>
</feature>
<gene>
    <name evidence="13" type="ORF">MNB_SV-8-1278</name>
</gene>